<sequence>MGACCGKPDRKNPGYVLGGANNTPSNNTSATPASGAVAGKGSKQQTAQAGHTLGGSASPASPPRQQGELSASALAAQKRAEEAKMRGVQSGGGALAKKLAKQQQESPFAIEQPVPEPTNTQWN</sequence>
<evidence type="ECO:0000256" key="1">
    <source>
        <dbReference type="SAM" id="MobiDB-lite"/>
    </source>
</evidence>
<dbReference type="AlphaFoldDB" id="A0A9P6UY27"/>
<feature type="compositionally biased region" description="Low complexity" evidence="1">
    <location>
        <begin position="20"/>
        <end position="34"/>
    </location>
</feature>
<protein>
    <submittedName>
        <fullName evidence="2">Uncharacterized protein</fullName>
    </submittedName>
</protein>
<proteinExistence type="predicted"/>
<comment type="caution">
    <text evidence="2">The sequence shown here is derived from an EMBL/GenBank/DDBJ whole genome shotgun (WGS) entry which is preliminary data.</text>
</comment>
<keyword evidence="3" id="KW-1185">Reference proteome</keyword>
<evidence type="ECO:0000313" key="2">
    <source>
        <dbReference type="EMBL" id="KAG0324804.1"/>
    </source>
</evidence>
<organism evidence="2 3">
    <name type="scientific">Dissophora globulifera</name>
    <dbReference type="NCBI Taxonomy" id="979702"/>
    <lineage>
        <taxon>Eukaryota</taxon>
        <taxon>Fungi</taxon>
        <taxon>Fungi incertae sedis</taxon>
        <taxon>Mucoromycota</taxon>
        <taxon>Mortierellomycotina</taxon>
        <taxon>Mortierellomycetes</taxon>
        <taxon>Mortierellales</taxon>
        <taxon>Mortierellaceae</taxon>
        <taxon>Dissophora</taxon>
    </lineage>
</organism>
<reference evidence="2" key="1">
    <citation type="journal article" date="2020" name="Fungal Divers.">
        <title>Resolving the Mortierellaceae phylogeny through synthesis of multi-gene phylogenetics and phylogenomics.</title>
        <authorList>
            <person name="Vandepol N."/>
            <person name="Liber J."/>
            <person name="Desiro A."/>
            <person name="Na H."/>
            <person name="Kennedy M."/>
            <person name="Barry K."/>
            <person name="Grigoriev I.V."/>
            <person name="Miller A.N."/>
            <person name="O'Donnell K."/>
            <person name="Stajich J.E."/>
            <person name="Bonito G."/>
        </authorList>
    </citation>
    <scope>NUCLEOTIDE SEQUENCE</scope>
    <source>
        <strain evidence="2">REB-010B</strain>
    </source>
</reference>
<name>A0A9P6UY27_9FUNG</name>
<dbReference type="OrthoDB" id="2443979at2759"/>
<feature type="region of interest" description="Disordered" evidence="1">
    <location>
        <begin position="1"/>
        <end position="123"/>
    </location>
</feature>
<accession>A0A9P6UY27</accession>
<gene>
    <name evidence="2" type="ORF">BGZ99_001420</name>
</gene>
<dbReference type="EMBL" id="JAAAIP010000136">
    <property type="protein sequence ID" value="KAG0324804.1"/>
    <property type="molecule type" value="Genomic_DNA"/>
</dbReference>
<evidence type="ECO:0000313" key="3">
    <source>
        <dbReference type="Proteomes" id="UP000738325"/>
    </source>
</evidence>
<dbReference type="Proteomes" id="UP000738325">
    <property type="component" value="Unassembled WGS sequence"/>
</dbReference>